<evidence type="ECO:0000313" key="4">
    <source>
        <dbReference type="Proteomes" id="UP000291404"/>
    </source>
</evidence>
<evidence type="ECO:0000313" key="2">
    <source>
        <dbReference type="EMBL" id="TBU03954.1"/>
    </source>
</evidence>
<dbReference type="VEuPathDB" id="MicrosporidiaDB:CWI36_0835p0040"/>
<name>A0A4Q9LED8_9MICR</name>
<dbReference type="EMBL" id="PIXR01000510">
    <property type="protein sequence ID" value="TBU06353.1"/>
    <property type="molecule type" value="Genomic_DNA"/>
</dbReference>
<comment type="caution">
    <text evidence="3">The sequence shown here is derived from an EMBL/GenBank/DDBJ whole genome shotgun (WGS) entry which is preliminary data.</text>
</comment>
<dbReference type="VEuPathDB" id="MicrosporidiaDB:CWI39_0510p0030"/>
<organism evidence="3 5">
    <name type="scientific">Hamiltosporidium magnivora</name>
    <dbReference type="NCBI Taxonomy" id="148818"/>
    <lineage>
        <taxon>Eukaryota</taxon>
        <taxon>Fungi</taxon>
        <taxon>Fungi incertae sedis</taxon>
        <taxon>Microsporidia</taxon>
        <taxon>Dubosqiidae</taxon>
        <taxon>Hamiltosporidium</taxon>
    </lineage>
</organism>
<dbReference type="EMBL" id="PITI01000835">
    <property type="protein sequence ID" value="TBU03954.1"/>
    <property type="molecule type" value="Genomic_DNA"/>
</dbReference>
<gene>
    <name evidence="2" type="ORF">CWI36_0835p0040</name>
    <name evidence="3" type="ORF">CWI39_0510p0030</name>
</gene>
<sequence>MFDIFCRKKSPKQLFREISISLRKQKLYSLKLCNEMTSLYSSLMKSIQNKNIFETQRFSRKIVILEQRIQRNDKICEKLEELHDIVNESSVIASGTLSEVSKVMEKCFKEIKNENTDMFEYNKKRLDVIRNDTDENEEEEVVKKAEEIVVKAKAKISEQQDRIC</sequence>
<feature type="coiled-coil region" evidence="1">
    <location>
        <begin position="135"/>
        <end position="162"/>
    </location>
</feature>
<keyword evidence="4" id="KW-1185">Reference proteome</keyword>
<evidence type="ECO:0000313" key="5">
    <source>
        <dbReference type="Proteomes" id="UP000293045"/>
    </source>
</evidence>
<proteinExistence type="predicted"/>
<protein>
    <recommendedName>
        <fullName evidence="6">Tubulin-specific chaperone A</fullName>
    </recommendedName>
</protein>
<accession>A0A4Q9LED8</accession>
<reference evidence="4 5" key="1">
    <citation type="submission" date="2017-12" db="EMBL/GenBank/DDBJ databases">
        <authorList>
            <person name="Pombert J.-F."/>
            <person name="Haag K.L."/>
            <person name="Ebert D."/>
        </authorList>
    </citation>
    <scope>NUCLEOTIDE SEQUENCE [LARGE SCALE GENOMIC DNA]</scope>
    <source>
        <strain evidence="2">BE-OM-2</strain>
        <strain evidence="3">IL-BN-2</strain>
    </source>
</reference>
<dbReference type="Proteomes" id="UP000293045">
    <property type="component" value="Unassembled WGS sequence"/>
</dbReference>
<dbReference type="Proteomes" id="UP000291404">
    <property type="component" value="Unassembled WGS sequence"/>
</dbReference>
<evidence type="ECO:0000313" key="3">
    <source>
        <dbReference type="EMBL" id="TBU06353.1"/>
    </source>
</evidence>
<evidence type="ECO:0008006" key="6">
    <source>
        <dbReference type="Google" id="ProtNLM"/>
    </source>
</evidence>
<keyword evidence="1" id="KW-0175">Coiled coil</keyword>
<dbReference type="AlphaFoldDB" id="A0A4Q9LED8"/>
<evidence type="ECO:0000256" key="1">
    <source>
        <dbReference type="SAM" id="Coils"/>
    </source>
</evidence>